<feature type="compositionally biased region" description="Low complexity" evidence="4">
    <location>
        <begin position="95"/>
        <end position="116"/>
    </location>
</feature>
<keyword evidence="6" id="KW-0238">DNA-binding</keyword>
<proteinExistence type="predicted"/>
<keyword evidence="2" id="KW-0479">Metal-binding</keyword>
<dbReference type="PROSITE" id="PS00463">
    <property type="entry name" value="ZN2_CY6_FUNGAL_1"/>
    <property type="match status" value="1"/>
</dbReference>
<feature type="compositionally biased region" description="Basic residues" evidence="4">
    <location>
        <begin position="575"/>
        <end position="592"/>
    </location>
</feature>
<feature type="region of interest" description="Disordered" evidence="4">
    <location>
        <begin position="573"/>
        <end position="607"/>
    </location>
</feature>
<evidence type="ECO:0000256" key="3">
    <source>
        <dbReference type="ARBA" id="ARBA00023242"/>
    </source>
</evidence>
<evidence type="ECO:0000256" key="2">
    <source>
        <dbReference type="ARBA" id="ARBA00022723"/>
    </source>
</evidence>
<keyword evidence="7" id="KW-1185">Reference proteome</keyword>
<dbReference type="SUPFAM" id="SSF57701">
    <property type="entry name" value="Zn2/Cys6 DNA-binding domain"/>
    <property type="match status" value="1"/>
</dbReference>
<evidence type="ECO:0000259" key="5">
    <source>
        <dbReference type="PROSITE" id="PS50048"/>
    </source>
</evidence>
<dbReference type="CDD" id="cd00067">
    <property type="entry name" value="GAL4"/>
    <property type="match status" value="1"/>
</dbReference>
<dbReference type="PROSITE" id="PS50048">
    <property type="entry name" value="ZN2_CY6_FUNGAL_2"/>
    <property type="match status" value="1"/>
</dbReference>
<dbReference type="Pfam" id="PF00172">
    <property type="entry name" value="Zn_clus"/>
    <property type="match status" value="1"/>
</dbReference>
<feature type="region of interest" description="Disordered" evidence="4">
    <location>
        <begin position="41"/>
        <end position="123"/>
    </location>
</feature>
<feature type="region of interest" description="Disordered" evidence="4">
    <location>
        <begin position="645"/>
        <end position="670"/>
    </location>
</feature>
<dbReference type="Proteomes" id="UP001056384">
    <property type="component" value="Chromosome 3"/>
</dbReference>
<evidence type="ECO:0000256" key="4">
    <source>
        <dbReference type="SAM" id="MobiDB-lite"/>
    </source>
</evidence>
<dbReference type="EMBL" id="CP099420">
    <property type="protein sequence ID" value="USW51630.1"/>
    <property type="molecule type" value="Genomic_DNA"/>
</dbReference>
<dbReference type="InterPro" id="IPR001138">
    <property type="entry name" value="Zn2Cys6_DnaBD"/>
</dbReference>
<accession>A0A9Q9EI41</accession>
<gene>
    <name evidence="6" type="ORF">Slin15195_G049490</name>
</gene>
<dbReference type="InterPro" id="IPR036864">
    <property type="entry name" value="Zn2-C6_fun-type_DNA-bd_sf"/>
</dbReference>
<evidence type="ECO:0000313" key="7">
    <source>
        <dbReference type="Proteomes" id="UP001056384"/>
    </source>
</evidence>
<dbReference type="PANTHER" id="PTHR31001:SF50">
    <property type="entry name" value="ZN(II)2CYS6 TRANSCRIPTION FACTOR (EUROFUNG)"/>
    <property type="match status" value="1"/>
</dbReference>
<dbReference type="AlphaFoldDB" id="A0A9Q9EI41"/>
<reference evidence="6" key="1">
    <citation type="submission" date="2022-06" db="EMBL/GenBank/DDBJ databases">
        <title>Complete genome sequences of two strains of the flax pathogen Septoria linicola.</title>
        <authorList>
            <person name="Lapalu N."/>
            <person name="Simon A."/>
            <person name="Demenou B."/>
            <person name="Paumier D."/>
            <person name="Guillot M.-P."/>
            <person name="Gout L."/>
            <person name="Valade R."/>
        </authorList>
    </citation>
    <scope>NUCLEOTIDE SEQUENCE</scope>
    <source>
        <strain evidence="6">SE15195</strain>
    </source>
</reference>
<evidence type="ECO:0000256" key="1">
    <source>
        <dbReference type="ARBA" id="ARBA00004123"/>
    </source>
</evidence>
<feature type="compositionally biased region" description="Basic and acidic residues" evidence="4">
    <location>
        <begin position="61"/>
        <end position="80"/>
    </location>
</feature>
<dbReference type="Gene3D" id="4.10.240.10">
    <property type="entry name" value="Zn(2)-C6 fungal-type DNA-binding domain"/>
    <property type="match status" value="1"/>
</dbReference>
<dbReference type="CDD" id="cd12148">
    <property type="entry name" value="fungal_TF_MHR"/>
    <property type="match status" value="1"/>
</dbReference>
<feature type="domain" description="Zn(2)-C6 fungal-type" evidence="5">
    <location>
        <begin position="17"/>
        <end position="47"/>
    </location>
</feature>
<keyword evidence="3" id="KW-0539">Nucleus</keyword>
<organism evidence="6 7">
    <name type="scientific">Septoria linicola</name>
    <dbReference type="NCBI Taxonomy" id="215465"/>
    <lineage>
        <taxon>Eukaryota</taxon>
        <taxon>Fungi</taxon>
        <taxon>Dikarya</taxon>
        <taxon>Ascomycota</taxon>
        <taxon>Pezizomycotina</taxon>
        <taxon>Dothideomycetes</taxon>
        <taxon>Dothideomycetidae</taxon>
        <taxon>Mycosphaerellales</taxon>
        <taxon>Mycosphaerellaceae</taxon>
        <taxon>Septoria</taxon>
    </lineage>
</organism>
<protein>
    <submittedName>
        <fullName evidence="6">Zn(2)-C6 fungal-type DNA-binding domain-containing protein</fullName>
    </submittedName>
</protein>
<dbReference type="PANTHER" id="PTHR31001">
    <property type="entry name" value="UNCHARACTERIZED TRANSCRIPTIONAL REGULATORY PROTEIN"/>
    <property type="match status" value="1"/>
</dbReference>
<dbReference type="GO" id="GO:0000981">
    <property type="term" value="F:DNA-binding transcription factor activity, RNA polymerase II-specific"/>
    <property type="evidence" value="ECO:0007669"/>
    <property type="project" value="InterPro"/>
</dbReference>
<dbReference type="GO" id="GO:0003677">
    <property type="term" value="F:DNA binding"/>
    <property type="evidence" value="ECO:0007669"/>
    <property type="project" value="UniProtKB-KW"/>
</dbReference>
<comment type="subcellular location">
    <subcellularLocation>
        <location evidence="1">Nucleus</location>
    </subcellularLocation>
</comment>
<dbReference type="GO" id="GO:0008270">
    <property type="term" value="F:zinc ion binding"/>
    <property type="evidence" value="ECO:0007669"/>
    <property type="project" value="InterPro"/>
</dbReference>
<name>A0A9Q9EI41_9PEZI</name>
<evidence type="ECO:0000313" key="6">
    <source>
        <dbReference type="EMBL" id="USW51630.1"/>
    </source>
</evidence>
<sequence length="735" mass="83688">MSEAILLQNTVNKPGTSCLGCRRRKLKCSREPEGCYNCQKSELPCVYPQPDVGVKRKRGPYKKDKPPRQRHLEDLVKYLEPKAGGASESPQPADSLSPGQASSSGSGYGHGTPHPSTNGRPLPQAVADEQSLVKDALVALTRATAQDEDLRRDDGGFGMRPPPPGGSMYSSARPHPNPRRIFEYWQLFVTRVDPMVKIIHCPTFYKKVLNIMDNHAVVPWQTNAMMFSIYYAVLSTCSAQETRERFGEGQEILTARYEKLIKDTVRVNHERPQMEGLQALVLYMICMRRTDSMSGIADVFHQAVLTAQLIKLEEEPDGRYPPFEVEYRRRLWFHLCGLESRTAEEGGARKHTVLKGKTVEIPRNLNDCDLDPKMKITPESREGVTDSTFPILRFEVHRLVFGIWNVRGGAPAGTPPEDITRQQQSFYEESLKRLQRVYMRYLNLSRPYDWLCDNFLEGMLAKARLLIKFPTGTVPSRDMAEQDRMTLLHSSVDIINRTHVLAVDERISDWAWYFRGYVQWHSIAIVVAELGWNRDAKFVTMAWNVLDDILLKWDDLYRTKQDDPAWTKVNDSIQRARKARPYSAAKRPRHSAPQHQPTMPPPNGVATQHVANMQQPLQHRPASISHGTVPQQYTQYPHSVQALTPAYTDGQTPESQASGGSGAYEGDSPPDWNFDPFTNLEFNAWNTVLTNDVWDQWEPMHDIMMGYNTQNSFTPWYNNAGAGYVQYPHQGYYQG</sequence>
<dbReference type="SMART" id="SM00066">
    <property type="entry name" value="GAL4"/>
    <property type="match status" value="1"/>
</dbReference>
<dbReference type="GO" id="GO:0005634">
    <property type="term" value="C:nucleus"/>
    <property type="evidence" value="ECO:0007669"/>
    <property type="project" value="UniProtKB-SubCell"/>
</dbReference>
<dbReference type="InterPro" id="IPR050613">
    <property type="entry name" value="Sec_Metabolite_Reg"/>
</dbReference>
<feature type="compositionally biased region" description="Polar residues" evidence="4">
    <location>
        <begin position="649"/>
        <end position="658"/>
    </location>
</feature>